<feature type="region of interest" description="Disordered" evidence="1">
    <location>
        <begin position="85"/>
        <end position="109"/>
    </location>
</feature>
<feature type="signal peptide" evidence="3">
    <location>
        <begin position="1"/>
        <end position="26"/>
    </location>
</feature>
<accession>A0A1G9W4W1</accession>
<keyword evidence="5" id="KW-1185">Reference proteome</keyword>
<keyword evidence="2" id="KW-1133">Transmembrane helix</keyword>
<dbReference type="RefSeq" id="WP_143044320.1">
    <property type="nucleotide sequence ID" value="NZ_FNDJ01000056.1"/>
</dbReference>
<dbReference type="Proteomes" id="UP000199202">
    <property type="component" value="Unassembled WGS sequence"/>
</dbReference>
<feature type="chain" id="PRO_5011444317" evidence="3">
    <location>
        <begin position="27"/>
        <end position="319"/>
    </location>
</feature>
<dbReference type="OrthoDB" id="3538067at2"/>
<proteinExistence type="predicted"/>
<protein>
    <submittedName>
        <fullName evidence="4">Uncharacterized protein</fullName>
    </submittedName>
</protein>
<evidence type="ECO:0000256" key="1">
    <source>
        <dbReference type="SAM" id="MobiDB-lite"/>
    </source>
</evidence>
<sequence length="319" mass="31533">MNRVVKAAVAVTAFGLAAALAVPAHAEVQHDTARHDGLGGGTTMGSPLGSLLGGLVGGGLLSGLVGGMKAQPSGLSQIERDLAAERSQREPGFTPNAAEDVTRTGGPLPELSPIVSGIPLGGGGLTESLPVLGGAARMAQPSVKAGKQGRAKAAAQDTTMQGATGAMLGLLDSYAINGMSEVTGGGLMLTSGTGIMEAGSATAKTVSSTARGFETLSADTVLAGLSHATRRALPQGATTELSPMVGRVAPAEMSPVIEMLPGTTQAASVDELTPLVEKGSSFVSANGTKAAGAYSDVVTALGWSTGSLTSSVRSSWIRG</sequence>
<dbReference type="AlphaFoldDB" id="A0A1G9W4W1"/>
<gene>
    <name evidence="4" type="ORF">SAMN05421869_15622</name>
</gene>
<evidence type="ECO:0000256" key="3">
    <source>
        <dbReference type="SAM" id="SignalP"/>
    </source>
</evidence>
<dbReference type="EMBL" id="FNDJ01000056">
    <property type="protein sequence ID" value="SDM79530.1"/>
    <property type="molecule type" value="Genomic_DNA"/>
</dbReference>
<keyword evidence="3" id="KW-0732">Signal</keyword>
<reference evidence="4 5" key="1">
    <citation type="submission" date="2016-10" db="EMBL/GenBank/DDBJ databases">
        <authorList>
            <person name="de Groot N.N."/>
        </authorList>
    </citation>
    <scope>NUCLEOTIDE SEQUENCE [LARGE SCALE GENOMIC DNA]</scope>
    <source>
        <strain evidence="4 5">CGMCC 4.6533</strain>
    </source>
</reference>
<name>A0A1G9W4W1_9ACTN</name>
<evidence type="ECO:0000313" key="4">
    <source>
        <dbReference type="EMBL" id="SDM79530.1"/>
    </source>
</evidence>
<organism evidence="4 5">
    <name type="scientific">Nonomuraea jiangxiensis</name>
    <dbReference type="NCBI Taxonomy" id="633440"/>
    <lineage>
        <taxon>Bacteria</taxon>
        <taxon>Bacillati</taxon>
        <taxon>Actinomycetota</taxon>
        <taxon>Actinomycetes</taxon>
        <taxon>Streptosporangiales</taxon>
        <taxon>Streptosporangiaceae</taxon>
        <taxon>Nonomuraea</taxon>
    </lineage>
</organism>
<feature type="transmembrane region" description="Helical" evidence="2">
    <location>
        <begin position="50"/>
        <end position="68"/>
    </location>
</feature>
<evidence type="ECO:0000256" key="2">
    <source>
        <dbReference type="SAM" id="Phobius"/>
    </source>
</evidence>
<keyword evidence="2" id="KW-0472">Membrane</keyword>
<keyword evidence="2" id="KW-0812">Transmembrane</keyword>
<evidence type="ECO:0000313" key="5">
    <source>
        <dbReference type="Proteomes" id="UP000199202"/>
    </source>
</evidence>